<evidence type="ECO:0000313" key="3">
    <source>
        <dbReference type="EMBL" id="MBR7834898.1"/>
    </source>
</evidence>
<evidence type="ECO:0000259" key="2">
    <source>
        <dbReference type="Pfam" id="PF00144"/>
    </source>
</evidence>
<evidence type="ECO:0000256" key="1">
    <source>
        <dbReference type="SAM" id="MobiDB-lite"/>
    </source>
</evidence>
<comment type="caution">
    <text evidence="3">The sequence shown here is derived from an EMBL/GenBank/DDBJ whole genome shotgun (WGS) entry which is preliminary data.</text>
</comment>
<dbReference type="Pfam" id="PF00144">
    <property type="entry name" value="Beta-lactamase"/>
    <property type="match status" value="1"/>
</dbReference>
<gene>
    <name evidence="3" type="ORF">KDL01_16615</name>
</gene>
<feature type="domain" description="Beta-lactamase-related" evidence="2">
    <location>
        <begin position="124"/>
        <end position="399"/>
    </location>
</feature>
<name>A0A941ISH4_9ACTN</name>
<dbReference type="PANTHER" id="PTHR43283">
    <property type="entry name" value="BETA-LACTAMASE-RELATED"/>
    <property type="match status" value="1"/>
</dbReference>
<dbReference type="InterPro" id="IPR012338">
    <property type="entry name" value="Beta-lactam/transpept-like"/>
</dbReference>
<accession>A0A941ISH4</accession>
<dbReference type="EMBL" id="JAGSOG010000074">
    <property type="protein sequence ID" value="MBR7834898.1"/>
    <property type="molecule type" value="Genomic_DNA"/>
</dbReference>
<evidence type="ECO:0000313" key="4">
    <source>
        <dbReference type="Proteomes" id="UP000675781"/>
    </source>
</evidence>
<dbReference type="AlphaFoldDB" id="A0A941ISH4"/>
<feature type="region of interest" description="Disordered" evidence="1">
    <location>
        <begin position="77"/>
        <end position="111"/>
    </location>
</feature>
<dbReference type="Gene3D" id="3.40.710.10">
    <property type="entry name" value="DD-peptidase/beta-lactamase superfamily"/>
    <property type="match status" value="1"/>
</dbReference>
<dbReference type="InterPro" id="IPR050789">
    <property type="entry name" value="Diverse_Enzym_Activities"/>
</dbReference>
<organism evidence="3 4">
    <name type="scientific">Actinospica durhamensis</name>
    <dbReference type="NCBI Taxonomy" id="1508375"/>
    <lineage>
        <taxon>Bacteria</taxon>
        <taxon>Bacillati</taxon>
        <taxon>Actinomycetota</taxon>
        <taxon>Actinomycetes</taxon>
        <taxon>Catenulisporales</taxon>
        <taxon>Actinospicaceae</taxon>
        <taxon>Actinospica</taxon>
    </lineage>
</organism>
<keyword evidence="4" id="KW-1185">Reference proteome</keyword>
<reference evidence="3" key="1">
    <citation type="submission" date="2021-04" db="EMBL/GenBank/DDBJ databases">
        <title>Genome based classification of Actinospica acidithermotolerans sp. nov., an actinobacterium isolated from an Indonesian hot spring.</title>
        <authorList>
            <person name="Kusuma A.B."/>
            <person name="Putra K.E."/>
            <person name="Nafisah S."/>
            <person name="Loh J."/>
            <person name="Nouioui I."/>
            <person name="Goodfellow M."/>
        </authorList>
    </citation>
    <scope>NUCLEOTIDE SEQUENCE</scope>
    <source>
        <strain evidence="3">CSCA 57</strain>
    </source>
</reference>
<dbReference type="Proteomes" id="UP000675781">
    <property type="component" value="Unassembled WGS sequence"/>
</dbReference>
<sequence length="597" mass="64805">MDERQPGAGLPKPSRHPALALNPAGGRPGYARPAHQWPFRLSAAFEPSPDVKTYVDVSTPLAQYELACRGDLGCRRRRRRHRGGPAENQPGKATIHGKTDALRESSPSSQGIDSRRITAFLDALEAEPGIEPHSLMILRHGSVVAQGWWAPYTADRRQLLYSLSKSFTAAAAAFACAEGRLRLDDPVVAYFPEFEAEITDPRSRRILVRHVLSMASGHREEQWDDAVDRDPAEPVRGFLLSGPDGEPGSVFAYNQPCTFTVASIVQRAAGERLVDYLRPRLFEPLGIGEVAWQEYERGRDLGFTGLHATTDAIARLGQLYLQRGVWNGVRLLPEEWVQQATRAQVANGLDGGSDWSQGYGFQFWMSRHGFRGDGAYGQYCLILPEQDAVVAMTSQTADMQRVLDLAWEHLLPAFDGEGPAAAGAETAEQADASLARRLGELALPPRTGAPAPCEVADTAAADGLVFSAEADGAGQPVSRLHLEQSPDKSGDWNLVITEDPGRVDPSDAGYEDFPRGTLTLRLTPGGGWTVSAPDEIPTAVSGGWVDANTLGFDVLFLETPHSVHVTCDIARGTVDSRFSTVPLGTHTLTRLRAPRIA</sequence>
<protein>
    <submittedName>
        <fullName evidence="3">Beta-lactamase family protein</fullName>
    </submittedName>
</protein>
<proteinExistence type="predicted"/>
<feature type="region of interest" description="Disordered" evidence="1">
    <location>
        <begin position="1"/>
        <end position="32"/>
    </location>
</feature>
<dbReference type="InterPro" id="IPR001466">
    <property type="entry name" value="Beta-lactam-related"/>
</dbReference>
<dbReference type="PANTHER" id="PTHR43283:SF7">
    <property type="entry name" value="BETA-LACTAMASE-RELATED DOMAIN-CONTAINING PROTEIN"/>
    <property type="match status" value="1"/>
</dbReference>
<dbReference type="SUPFAM" id="SSF56601">
    <property type="entry name" value="beta-lactamase/transpeptidase-like"/>
    <property type="match status" value="1"/>
</dbReference>